<evidence type="ECO:0000313" key="7">
    <source>
        <dbReference type="EMBL" id="SEA72361.1"/>
    </source>
</evidence>
<feature type="domain" description="Glycoside hydrolase family 31 TIM barrel" evidence="3">
    <location>
        <begin position="250"/>
        <end position="575"/>
    </location>
</feature>
<feature type="domain" description="DUF5110" evidence="5">
    <location>
        <begin position="685"/>
        <end position="759"/>
    </location>
</feature>
<keyword evidence="7" id="KW-0808">Transferase</keyword>
<evidence type="ECO:0000256" key="1">
    <source>
        <dbReference type="ARBA" id="ARBA00007806"/>
    </source>
</evidence>
<name>A0A1H4DHW3_ALKAM</name>
<dbReference type="CDD" id="cd06598">
    <property type="entry name" value="GH31_transferase_CtsZ"/>
    <property type="match status" value="1"/>
</dbReference>
<dbReference type="Pfam" id="PF17137">
    <property type="entry name" value="DUF5110"/>
    <property type="match status" value="1"/>
</dbReference>
<proteinExistence type="inferred from homology"/>
<comment type="similarity">
    <text evidence="1 2">Belongs to the glycosyl hydrolase 31 family.</text>
</comment>
<dbReference type="SUPFAM" id="SSF74650">
    <property type="entry name" value="Galactose mutarotase-like"/>
    <property type="match status" value="1"/>
</dbReference>
<dbReference type="InterPro" id="IPR025887">
    <property type="entry name" value="Glyco_hydro_31_N_dom"/>
</dbReference>
<keyword evidence="2" id="KW-0378">Hydrolase</keyword>
<dbReference type="Gene3D" id="3.20.20.80">
    <property type="entry name" value="Glycosidases"/>
    <property type="match status" value="1"/>
</dbReference>
<dbReference type="GO" id="GO:0016740">
    <property type="term" value="F:transferase activity"/>
    <property type="evidence" value="ECO:0007669"/>
    <property type="project" value="UniProtKB-KW"/>
</dbReference>
<dbReference type="GO" id="GO:0004553">
    <property type="term" value="F:hydrolase activity, hydrolyzing O-glycosyl compounds"/>
    <property type="evidence" value="ECO:0007669"/>
    <property type="project" value="InterPro"/>
</dbReference>
<evidence type="ECO:0000259" key="4">
    <source>
        <dbReference type="Pfam" id="PF13802"/>
    </source>
</evidence>
<dbReference type="Proteomes" id="UP000198773">
    <property type="component" value="Unassembled WGS sequence"/>
</dbReference>
<dbReference type="GO" id="GO:0030246">
    <property type="term" value="F:carbohydrate binding"/>
    <property type="evidence" value="ECO:0007669"/>
    <property type="project" value="InterPro"/>
</dbReference>
<dbReference type="InterPro" id="IPR011013">
    <property type="entry name" value="Gal_mutarotase_sf_dom"/>
</dbReference>
<organism evidence="7 8">
    <name type="scientific">Alkalimonas amylolytica</name>
    <dbReference type="NCBI Taxonomy" id="152573"/>
    <lineage>
        <taxon>Bacteria</taxon>
        <taxon>Pseudomonadati</taxon>
        <taxon>Pseudomonadota</taxon>
        <taxon>Gammaproteobacteria</taxon>
        <taxon>Alkalimonas</taxon>
    </lineage>
</organism>
<sequence>MLQTMQCTMRLLLVGFLVAASWLLSAQTLDYQSHQLTDEGLLIQTSEGQLTLRFHQPAVVEVFYQNEGVKQLPSFTLPPQPQLLAAGLETQGEVLYYGTDALTVRVATKPLRLSFLRDGEVFLAEEQGLFVHETLRGFRFQLKPDEKLLGAGQRVLGMDRRGHRLPLYNKAHYGYTTESEQMYFSIPGVISSHNYLLLFDNSASGFIDLGKTEADVLQFEAVAGRTGYIVAAGDSHQDTLQQYLQASGMPPLPPRWALGNYASRFGYRTEQEARDTVQRFVDKGFPLDAIVLDLFWFGPDIQGHMGNLAWDKDAFPNPEQMIADFRELGVKTVLITEPFMLTSSNRWQEAVREDVLALNLAGKPRTFDFYFGNTGLIDVFKPEAAEWFWQIYHGLMQQGVAGWWGDLGEPEVHPHDAIHRLPQGTATADEIHNAYGHEWAKLVFERHVRDYPTLRPFIMMRSGAPGSQRYGMIPWTGDVDRSWDGLKPQVELALQMSLFGFGYIHSDLGGFAGGETFDAEMYTRWMQFGVFQPVYRPHAQEHIAPEPVFHDGTTQRISRDFINLRYRLTPYNYTLAYQHSTRGLPLMRPLFWLEPDNPDYLAEKNSYLWGDAFLVAPVTKPGVASWTVNAPAGVWFDFFAGTAYQGGQKLEVPVTLETIPVLVKAGSFVPMIAPLQSLDHYSTEQLELHYWHHASVGQSEGELYDDDGHSRTSLADGAFELLQFQAHNQQDQQLNVSLIRQGDFPGMPAARQLMLVVHQAPAHWQQVQLGEQRFNVQPEALAEGETGAWRNQDGAIVVQFSWQQDTQLQLR</sequence>
<dbReference type="Gene3D" id="2.60.40.1180">
    <property type="entry name" value="Golgi alpha-mannosidase II"/>
    <property type="match status" value="2"/>
</dbReference>
<dbReference type="AlphaFoldDB" id="A0A1H4DHW3"/>
<dbReference type="Pfam" id="PF13802">
    <property type="entry name" value="Gal_mutarotas_2"/>
    <property type="match status" value="1"/>
</dbReference>
<dbReference type="Pfam" id="PF21365">
    <property type="entry name" value="Glyco_hydro_31_3rd"/>
    <property type="match status" value="1"/>
</dbReference>
<feature type="domain" description="Glycosyl hydrolase family 31 C-terminal" evidence="6">
    <location>
        <begin position="583"/>
        <end position="667"/>
    </location>
</feature>
<accession>A0A1H4DHW3</accession>
<reference evidence="7 8" key="1">
    <citation type="submission" date="2016-10" db="EMBL/GenBank/DDBJ databases">
        <authorList>
            <person name="de Groot N.N."/>
        </authorList>
    </citation>
    <scope>NUCLEOTIDE SEQUENCE [LARGE SCALE GENOMIC DNA]</scope>
    <source>
        <strain evidence="7 8">CGMCC 1.3430</strain>
    </source>
</reference>
<dbReference type="GO" id="GO:0005975">
    <property type="term" value="P:carbohydrate metabolic process"/>
    <property type="evidence" value="ECO:0007669"/>
    <property type="project" value="InterPro"/>
</dbReference>
<dbReference type="RefSeq" id="WP_245785718.1">
    <property type="nucleotide sequence ID" value="NZ_FNRM01000005.1"/>
</dbReference>
<keyword evidence="2" id="KW-0326">Glycosidase</keyword>
<dbReference type="InterPro" id="IPR048395">
    <property type="entry name" value="Glyco_hydro_31_C"/>
</dbReference>
<dbReference type="PANTHER" id="PTHR22762">
    <property type="entry name" value="ALPHA-GLUCOSIDASE"/>
    <property type="match status" value="1"/>
</dbReference>
<dbReference type="SUPFAM" id="SSF51445">
    <property type="entry name" value="(Trans)glycosidases"/>
    <property type="match status" value="1"/>
</dbReference>
<keyword evidence="8" id="KW-1185">Reference proteome</keyword>
<dbReference type="InterPro" id="IPR033403">
    <property type="entry name" value="DUF5110"/>
</dbReference>
<dbReference type="STRING" id="152573.SAMN04488051_105264"/>
<evidence type="ECO:0000313" key="8">
    <source>
        <dbReference type="Proteomes" id="UP000198773"/>
    </source>
</evidence>
<dbReference type="PANTHER" id="PTHR22762:SF120">
    <property type="entry name" value="HETEROGLYCAN GLUCOSIDASE 1"/>
    <property type="match status" value="1"/>
</dbReference>
<dbReference type="SUPFAM" id="SSF51011">
    <property type="entry name" value="Glycosyl hydrolase domain"/>
    <property type="match status" value="1"/>
</dbReference>
<dbReference type="InterPro" id="IPR013780">
    <property type="entry name" value="Glyco_hydro_b"/>
</dbReference>
<dbReference type="CDD" id="cd14752">
    <property type="entry name" value="GH31_N"/>
    <property type="match status" value="1"/>
</dbReference>
<dbReference type="Gene3D" id="2.60.40.1760">
    <property type="entry name" value="glycosyl hydrolase (family 31)"/>
    <property type="match status" value="1"/>
</dbReference>
<dbReference type="Pfam" id="PF01055">
    <property type="entry name" value="Glyco_hydro_31_2nd"/>
    <property type="match status" value="1"/>
</dbReference>
<evidence type="ECO:0000259" key="3">
    <source>
        <dbReference type="Pfam" id="PF01055"/>
    </source>
</evidence>
<protein>
    <submittedName>
        <fullName evidence="7">Oligosaccharide 4-alpha-D-glucosyltransferase</fullName>
    </submittedName>
</protein>
<evidence type="ECO:0000259" key="6">
    <source>
        <dbReference type="Pfam" id="PF21365"/>
    </source>
</evidence>
<dbReference type="InterPro" id="IPR017853">
    <property type="entry name" value="GH"/>
</dbReference>
<gene>
    <name evidence="7" type="ORF">SAMN04488051_105264</name>
</gene>
<feature type="domain" description="Glycoside hydrolase family 31 N-terminal" evidence="4">
    <location>
        <begin position="50"/>
        <end position="208"/>
    </location>
</feature>
<dbReference type="EMBL" id="FNRM01000005">
    <property type="protein sequence ID" value="SEA72361.1"/>
    <property type="molecule type" value="Genomic_DNA"/>
</dbReference>
<dbReference type="InterPro" id="IPR000322">
    <property type="entry name" value="Glyco_hydro_31_TIM"/>
</dbReference>
<evidence type="ECO:0000256" key="2">
    <source>
        <dbReference type="RuleBase" id="RU361185"/>
    </source>
</evidence>
<evidence type="ECO:0000259" key="5">
    <source>
        <dbReference type="Pfam" id="PF17137"/>
    </source>
</evidence>